<comment type="subcellular location">
    <subcellularLocation>
        <location evidence="1">Peroxisome</location>
    </subcellularLocation>
</comment>
<gene>
    <name evidence="4" type="ORF">EDC22_11140</name>
</gene>
<dbReference type="Pfam" id="PF00378">
    <property type="entry name" value="ECH_1"/>
    <property type="match status" value="1"/>
</dbReference>
<dbReference type="InterPro" id="IPR001753">
    <property type="entry name" value="Enoyl-CoA_hydra/iso"/>
</dbReference>
<evidence type="ECO:0000256" key="1">
    <source>
        <dbReference type="ARBA" id="ARBA00004275"/>
    </source>
</evidence>
<dbReference type="InterPro" id="IPR051053">
    <property type="entry name" value="ECH/Chromodomain_protein"/>
</dbReference>
<accession>A0A4R3M4W9</accession>
<comment type="caution">
    <text evidence="4">The sequence shown here is derived from an EMBL/GenBank/DDBJ whole genome shotgun (WGS) entry which is preliminary data.</text>
</comment>
<dbReference type="Proteomes" id="UP000295678">
    <property type="component" value="Unassembled WGS sequence"/>
</dbReference>
<sequence length="255" mass="27165">MTEQIVRSCDDGVMVLRLNRPDKRNAMTGAMYQALADALTDAEADLGIRAIVLLGTPGTFCAGNDINDFLSRSPDTPSQPVQAFLYALARSSVPMVAGVDGDAVGIGTTMLLHCDMVLATPRARLRLPFVNLGIVPEAGSTLLLPRIMGHARAAELVMLGEPVGASRAVELGLVNRLVEPDALEAETLAVASRLAAQPPGALRDTKRLLKGDRGALEATIAEEIRIVAKRLGSAEAREAFTAFLEKRPPDFSKLR</sequence>
<evidence type="ECO:0000256" key="2">
    <source>
        <dbReference type="ARBA" id="ARBA00023140"/>
    </source>
</evidence>
<keyword evidence="5" id="KW-1185">Reference proteome</keyword>
<dbReference type="CDD" id="cd06558">
    <property type="entry name" value="crotonase-like"/>
    <property type="match status" value="1"/>
</dbReference>
<dbReference type="Gene3D" id="3.90.226.10">
    <property type="entry name" value="2-enoyl-CoA Hydratase, Chain A, domain 1"/>
    <property type="match status" value="1"/>
</dbReference>
<organism evidence="4 5">
    <name type="scientific">Tepidamorphus gemmatus</name>
    <dbReference type="NCBI Taxonomy" id="747076"/>
    <lineage>
        <taxon>Bacteria</taxon>
        <taxon>Pseudomonadati</taxon>
        <taxon>Pseudomonadota</taxon>
        <taxon>Alphaproteobacteria</taxon>
        <taxon>Hyphomicrobiales</taxon>
        <taxon>Tepidamorphaceae</taxon>
        <taxon>Tepidamorphus</taxon>
    </lineage>
</organism>
<dbReference type="PANTHER" id="PTHR43684:SF1">
    <property type="entry name" value="ENOYL-COA DELTA ISOMERASE 2"/>
    <property type="match status" value="1"/>
</dbReference>
<dbReference type="RefSeq" id="WP_132807528.1">
    <property type="nucleotide sequence ID" value="NZ_SMAK01000011.1"/>
</dbReference>
<dbReference type="SUPFAM" id="SSF52096">
    <property type="entry name" value="ClpP/crotonase"/>
    <property type="match status" value="1"/>
</dbReference>
<dbReference type="PANTHER" id="PTHR43684">
    <property type="match status" value="1"/>
</dbReference>
<reference evidence="4 5" key="1">
    <citation type="submission" date="2019-03" db="EMBL/GenBank/DDBJ databases">
        <title>Genomic Encyclopedia of Type Strains, Phase IV (KMG-IV): sequencing the most valuable type-strain genomes for metagenomic binning, comparative biology and taxonomic classification.</title>
        <authorList>
            <person name="Goeker M."/>
        </authorList>
    </citation>
    <scope>NUCLEOTIDE SEQUENCE [LARGE SCALE GENOMIC DNA]</scope>
    <source>
        <strain evidence="4 5">DSM 19345</strain>
    </source>
</reference>
<keyword evidence="3" id="KW-0413">Isomerase</keyword>
<dbReference type="GO" id="GO:0004165">
    <property type="term" value="F:delta(3)-delta(2)-enoyl-CoA isomerase activity"/>
    <property type="evidence" value="ECO:0007669"/>
    <property type="project" value="UniProtKB-ARBA"/>
</dbReference>
<name>A0A4R3M4W9_9HYPH</name>
<dbReference type="InterPro" id="IPR029045">
    <property type="entry name" value="ClpP/crotonase-like_dom_sf"/>
</dbReference>
<dbReference type="OrthoDB" id="9797151at2"/>
<evidence type="ECO:0000313" key="4">
    <source>
        <dbReference type="EMBL" id="TCT06457.1"/>
    </source>
</evidence>
<evidence type="ECO:0000256" key="3">
    <source>
        <dbReference type="ARBA" id="ARBA00023235"/>
    </source>
</evidence>
<dbReference type="NCBIfam" id="NF004681">
    <property type="entry name" value="PRK06023.1"/>
    <property type="match status" value="1"/>
</dbReference>
<dbReference type="EMBL" id="SMAK01000011">
    <property type="protein sequence ID" value="TCT06457.1"/>
    <property type="molecule type" value="Genomic_DNA"/>
</dbReference>
<evidence type="ECO:0000313" key="5">
    <source>
        <dbReference type="Proteomes" id="UP000295678"/>
    </source>
</evidence>
<dbReference type="AlphaFoldDB" id="A0A4R3M4W9"/>
<protein>
    <submittedName>
        <fullName evidence="4">Enoyl-CoA hydratase</fullName>
    </submittedName>
</protein>
<keyword evidence="2" id="KW-0576">Peroxisome</keyword>
<proteinExistence type="predicted"/>